<name>A0A4R8IIZ1_9FLAO</name>
<sequence length="151" mass="16404">MAQFVQMQLLQNQSNMYKKILAGLGGAIALNLLHEIIRNNFDNVPEVNKVGEEALNKSLEKVDLKITDKDQFYLATLAGDVISNGVYYASTATSGFNIVSGLAAGIGAVVLPKNMGLDDSPVAETTQKKIMTVGYYLFGAIVTKLIYDRIK</sequence>
<dbReference type="AlphaFoldDB" id="A0A4R8IIZ1"/>
<proteinExistence type="predicted"/>
<comment type="caution">
    <text evidence="2">The sequence shown here is derived from an EMBL/GenBank/DDBJ whole genome shotgun (WGS) entry which is preliminary data.</text>
</comment>
<dbReference type="Proteomes" id="UP000295313">
    <property type="component" value="Unassembled WGS sequence"/>
</dbReference>
<keyword evidence="1" id="KW-0472">Membrane</keyword>
<gene>
    <name evidence="2" type="ORF">B0I22_0967</name>
</gene>
<protein>
    <submittedName>
        <fullName evidence="2">Uncharacterized protein</fullName>
    </submittedName>
</protein>
<evidence type="ECO:0000256" key="1">
    <source>
        <dbReference type="SAM" id="Phobius"/>
    </source>
</evidence>
<keyword evidence="1" id="KW-0812">Transmembrane</keyword>
<keyword evidence="3" id="KW-1185">Reference proteome</keyword>
<dbReference type="EMBL" id="SOEO01000001">
    <property type="protein sequence ID" value="TDX86815.1"/>
    <property type="molecule type" value="Genomic_DNA"/>
</dbReference>
<keyword evidence="1" id="KW-1133">Transmembrane helix</keyword>
<evidence type="ECO:0000313" key="3">
    <source>
        <dbReference type="Proteomes" id="UP000295313"/>
    </source>
</evidence>
<reference evidence="2 3" key="1">
    <citation type="submission" date="2019-03" db="EMBL/GenBank/DDBJ databases">
        <title>Genomic Encyclopedia of Type Strains, Phase III (KMG-III): the genomes of soil and plant-associated and newly described type strains.</title>
        <authorList>
            <person name="Whitman W."/>
        </authorList>
    </citation>
    <scope>NUCLEOTIDE SEQUENCE [LARGE SCALE GENOMIC DNA]</scope>
    <source>
        <strain evidence="2 3">CGMCC 1.12802</strain>
    </source>
</reference>
<feature type="transmembrane region" description="Helical" evidence="1">
    <location>
        <begin position="130"/>
        <end position="147"/>
    </location>
</feature>
<feature type="transmembrane region" description="Helical" evidence="1">
    <location>
        <begin position="86"/>
        <end position="110"/>
    </location>
</feature>
<organism evidence="2 3">
    <name type="scientific">Epilithonimonas xixisoli</name>
    <dbReference type="NCBI Taxonomy" id="1476462"/>
    <lineage>
        <taxon>Bacteria</taxon>
        <taxon>Pseudomonadati</taxon>
        <taxon>Bacteroidota</taxon>
        <taxon>Flavobacteriia</taxon>
        <taxon>Flavobacteriales</taxon>
        <taxon>Weeksellaceae</taxon>
        <taxon>Chryseobacterium group</taxon>
        <taxon>Epilithonimonas</taxon>
    </lineage>
</organism>
<evidence type="ECO:0000313" key="2">
    <source>
        <dbReference type="EMBL" id="TDX86815.1"/>
    </source>
</evidence>
<accession>A0A4R8IIZ1</accession>